<dbReference type="EMBL" id="CAJOBD010026199">
    <property type="protein sequence ID" value="CAF4266864.1"/>
    <property type="molecule type" value="Genomic_DNA"/>
</dbReference>
<dbReference type="InterPro" id="IPR000519">
    <property type="entry name" value="P_trefoil_dom"/>
</dbReference>
<evidence type="ECO:0000256" key="1">
    <source>
        <dbReference type="ARBA" id="ARBA00023157"/>
    </source>
</evidence>
<protein>
    <recommendedName>
        <fullName evidence="3">P-type domain-containing protein</fullName>
    </recommendedName>
</protein>
<evidence type="ECO:0000256" key="2">
    <source>
        <dbReference type="SAM" id="SignalP"/>
    </source>
</evidence>
<dbReference type="GO" id="GO:0005975">
    <property type="term" value="P:carbohydrate metabolic process"/>
    <property type="evidence" value="ECO:0007669"/>
    <property type="project" value="InterPro"/>
</dbReference>
<gene>
    <name evidence="4" type="ORF">JBS370_LOCUS39280</name>
</gene>
<sequence>MRIPRYSFILLTFIIVIVSVIGNPHRSQRQEAAITDRIDCYPEAEAKYSNFSKDVCLARNCHFDDMADPSVIQCYLRPTYGYLLQQDVQQTTTGIRLRLQRNQAIASPFPEPIENILLDVQYYTNDIVRFKLYDADNPRYEVRLTKRIFIPLDYFSIV</sequence>
<dbReference type="Gene3D" id="2.60.40.1760">
    <property type="entry name" value="glycosyl hydrolase (family 31)"/>
    <property type="match status" value="1"/>
</dbReference>
<feature type="domain" description="P-type" evidence="3">
    <location>
        <begin position="34"/>
        <end position="75"/>
    </location>
</feature>
<dbReference type="Pfam" id="PF00088">
    <property type="entry name" value="Trefoil"/>
    <property type="match status" value="1"/>
</dbReference>
<name>A0A820FTJ6_9BILA</name>
<dbReference type="Proteomes" id="UP000663836">
    <property type="component" value="Unassembled WGS sequence"/>
</dbReference>
<dbReference type="CDD" id="cd00111">
    <property type="entry name" value="Trefoil"/>
    <property type="match status" value="1"/>
</dbReference>
<dbReference type="AlphaFoldDB" id="A0A820FTJ6"/>
<dbReference type="SUPFAM" id="SSF57492">
    <property type="entry name" value="Trefoil"/>
    <property type="match status" value="1"/>
</dbReference>
<dbReference type="InterPro" id="IPR011013">
    <property type="entry name" value="Gal_mutarotase_sf_dom"/>
</dbReference>
<feature type="chain" id="PRO_5033015603" description="P-type domain-containing protein" evidence="2">
    <location>
        <begin position="23"/>
        <end position="158"/>
    </location>
</feature>
<dbReference type="GO" id="GO:0030246">
    <property type="term" value="F:carbohydrate binding"/>
    <property type="evidence" value="ECO:0007669"/>
    <property type="project" value="InterPro"/>
</dbReference>
<keyword evidence="2" id="KW-0732">Signal</keyword>
<proteinExistence type="predicted"/>
<feature type="signal peptide" evidence="2">
    <location>
        <begin position="1"/>
        <end position="22"/>
    </location>
</feature>
<organism evidence="4 5">
    <name type="scientific">Rotaria sordida</name>
    <dbReference type="NCBI Taxonomy" id="392033"/>
    <lineage>
        <taxon>Eukaryota</taxon>
        <taxon>Metazoa</taxon>
        <taxon>Spiralia</taxon>
        <taxon>Gnathifera</taxon>
        <taxon>Rotifera</taxon>
        <taxon>Eurotatoria</taxon>
        <taxon>Bdelloidea</taxon>
        <taxon>Philodinida</taxon>
        <taxon>Philodinidae</taxon>
        <taxon>Rotaria</taxon>
    </lineage>
</organism>
<dbReference type="Gene3D" id="4.10.110.10">
    <property type="entry name" value="Spasmolytic Protein, domain 1"/>
    <property type="match status" value="1"/>
</dbReference>
<evidence type="ECO:0000313" key="5">
    <source>
        <dbReference type="Proteomes" id="UP000663836"/>
    </source>
</evidence>
<dbReference type="SUPFAM" id="SSF74650">
    <property type="entry name" value="Galactose mutarotase-like"/>
    <property type="match status" value="1"/>
</dbReference>
<evidence type="ECO:0000259" key="3">
    <source>
        <dbReference type="Pfam" id="PF00088"/>
    </source>
</evidence>
<dbReference type="GO" id="GO:0003824">
    <property type="term" value="F:catalytic activity"/>
    <property type="evidence" value="ECO:0007669"/>
    <property type="project" value="InterPro"/>
</dbReference>
<accession>A0A820FTJ6</accession>
<comment type="caution">
    <text evidence="4">The sequence shown here is derived from an EMBL/GenBank/DDBJ whole genome shotgun (WGS) entry which is preliminary data.</text>
</comment>
<evidence type="ECO:0000313" key="4">
    <source>
        <dbReference type="EMBL" id="CAF4266864.1"/>
    </source>
</evidence>
<dbReference type="InterPro" id="IPR044913">
    <property type="entry name" value="P_trefoil_dom_sf"/>
</dbReference>
<reference evidence="4" key="1">
    <citation type="submission" date="2021-02" db="EMBL/GenBank/DDBJ databases">
        <authorList>
            <person name="Nowell W R."/>
        </authorList>
    </citation>
    <scope>NUCLEOTIDE SEQUENCE</scope>
</reference>
<keyword evidence="1" id="KW-1015">Disulfide bond</keyword>